<dbReference type="PANTHER" id="PTHR30441:SF4">
    <property type="entry name" value="PROTEIN ASMA"/>
    <property type="match status" value="1"/>
</dbReference>
<keyword evidence="3" id="KW-1185">Reference proteome</keyword>
<dbReference type="PANTHER" id="PTHR30441">
    <property type="entry name" value="DUF748 DOMAIN-CONTAINING PROTEIN"/>
    <property type="match status" value="1"/>
</dbReference>
<dbReference type="KEGG" id="mbry:B1812_18940"/>
<feature type="domain" description="YhdP central" evidence="1">
    <location>
        <begin position="380"/>
        <end position="898"/>
    </location>
</feature>
<dbReference type="AlphaFoldDB" id="A0A1W6N1V4"/>
<sequence>MSLGVGAFLFSLARGPIALSWLAPVIVESLDELYGRRYEFGLRNVALADTSHGPTLFAEGLTVKSAGRTVVAAPRAEFSVDFLGLLAGRVTPKRIEALDLELRLVMLPDGSLTISAGADPKEAVVIGPAAAKPTPAEAAGPHPRLLHFAGAAVRGLLDFATNPESAIGGVDHVGVVHGRLVIDDRALGRTIRYSDLTLIVQREAGGSKFELAATGAARRWSLVGTTHGAPGTQREFEARAQEFTIDELTLLSGWRNQQFDTDAALSAHLHFALDAGDHVIDASGGFLVGPGYFRLDEPDYEPILIEQALGEARWDRKNRQFLFPVLKLKTKEVELVGEGTLAPPAPLDALAQSAADRGDVWRGSAHLAKPAKFAPERPGEEPLLIDRGALRFSFQPAAKKIFIERFEASGPQLDGTGALAFDWINGRHLVFNLTLNNTDVTAAARLTPTHVGAPARLWLLEHVTAGAFKHAELHSDLSEADFVAMRYEQPAPDAALQGEGDIVNGELINVMPDLPAIRGISAHLRLTGRTVVVDRASGVMDTAHERRLTLSEGSFVIPDNAPVPAPATLELRFAGSVEAVSEILTLPSLARYSAMPIDPAQVKGQIDGRARLAFEIGNGARPERVNVQLSADAANLSVERFIGAEKLESGALTIVQDHGGLRVGGSARVLGGQVQLDIRKPLGEHAQSQAQISMTLDEAARAKMGYGLPGVGGPVVATVKTPMPIGETEAQFEIDLTKASLDNALPGVSKPVGKPAKASFTLIKRPEGMTLDHFVLEAGATLMQGVVELARDGSFRSAKFSQFRISEGDDVKLEATRGADALKLVVRAANLDARPILRSLGAAGVERSAAGSTAAASMTKGSVSFDDVDVDLKSSLVSGFGKQILTNVELKWERRNNHPRRFALSGRFGRESLSATLEPGDGGAARVGFVCADAGALFAFLDLYSRMDSGTITANMLLAPSGRADGELQVREFYLKSEPAMRSLMEQGAHRYDEKGRVRYEPDSVKVQRLQAQFVWMGGKLHLREGVMSGPEMGLSFDGSVDFAHEAFDLGGSYVPFYGLNNLFSNIPVFGPIVTGGANEGLFALNYSVVGRIDSPTINVSPLSMLTPGLFRKIFGVMDGTARGLEPPGR</sequence>
<reference evidence="2 3" key="1">
    <citation type="submission" date="2017-02" db="EMBL/GenBank/DDBJ databases">
        <authorList>
            <person name="Peterson S.W."/>
        </authorList>
    </citation>
    <scope>NUCLEOTIDE SEQUENCE [LARGE SCALE GENOMIC DNA]</scope>
    <source>
        <strain evidence="2 3">S285</strain>
    </source>
</reference>
<dbReference type="STRING" id="655015.B1812_18940"/>
<evidence type="ECO:0000313" key="2">
    <source>
        <dbReference type="EMBL" id="ARN83795.1"/>
    </source>
</evidence>
<dbReference type="EMBL" id="CP019948">
    <property type="protein sequence ID" value="ARN83795.1"/>
    <property type="molecule type" value="Genomic_DNA"/>
</dbReference>
<dbReference type="Proteomes" id="UP000193978">
    <property type="component" value="Chromosome"/>
</dbReference>
<proteinExistence type="predicted"/>
<organism evidence="2 3">
    <name type="scientific">Methylocystis bryophila</name>
    <dbReference type="NCBI Taxonomy" id="655015"/>
    <lineage>
        <taxon>Bacteria</taxon>
        <taxon>Pseudomonadati</taxon>
        <taxon>Pseudomonadota</taxon>
        <taxon>Alphaproteobacteria</taxon>
        <taxon>Hyphomicrobiales</taxon>
        <taxon>Methylocystaceae</taxon>
        <taxon>Methylocystis</taxon>
    </lineage>
</organism>
<protein>
    <recommendedName>
        <fullName evidence="1">YhdP central domain-containing protein</fullName>
    </recommendedName>
</protein>
<dbReference type="GO" id="GO:0090313">
    <property type="term" value="P:regulation of protein targeting to membrane"/>
    <property type="evidence" value="ECO:0007669"/>
    <property type="project" value="TreeGrafter"/>
</dbReference>
<name>A0A1W6N1V4_9HYPH</name>
<dbReference type="InterPro" id="IPR052894">
    <property type="entry name" value="AsmA-related"/>
</dbReference>
<gene>
    <name evidence="2" type="ORF">B1812_18940</name>
</gene>
<evidence type="ECO:0000259" key="1">
    <source>
        <dbReference type="Pfam" id="PF13116"/>
    </source>
</evidence>
<accession>A0A1W6N1V4</accession>
<evidence type="ECO:0000313" key="3">
    <source>
        <dbReference type="Proteomes" id="UP000193978"/>
    </source>
</evidence>
<dbReference type="InterPro" id="IPR025263">
    <property type="entry name" value="YhdP_central"/>
</dbReference>
<dbReference type="Pfam" id="PF13116">
    <property type="entry name" value="YhdP"/>
    <property type="match status" value="1"/>
</dbReference>
<dbReference type="GO" id="GO:0005886">
    <property type="term" value="C:plasma membrane"/>
    <property type="evidence" value="ECO:0007669"/>
    <property type="project" value="TreeGrafter"/>
</dbReference>